<accession>A0A438CEQ5</accession>
<dbReference type="Proteomes" id="UP000288805">
    <property type="component" value="Unassembled WGS sequence"/>
</dbReference>
<dbReference type="InterPro" id="IPR000477">
    <property type="entry name" value="RT_dom"/>
</dbReference>
<comment type="caution">
    <text evidence="2">The sequence shown here is derived from an EMBL/GenBank/DDBJ whole genome shotgun (WGS) entry which is preliminary data.</text>
</comment>
<organism evidence="2 3">
    <name type="scientific">Vitis vinifera</name>
    <name type="common">Grape</name>
    <dbReference type="NCBI Taxonomy" id="29760"/>
    <lineage>
        <taxon>Eukaryota</taxon>
        <taxon>Viridiplantae</taxon>
        <taxon>Streptophyta</taxon>
        <taxon>Embryophyta</taxon>
        <taxon>Tracheophyta</taxon>
        <taxon>Spermatophyta</taxon>
        <taxon>Magnoliopsida</taxon>
        <taxon>eudicotyledons</taxon>
        <taxon>Gunneridae</taxon>
        <taxon>Pentapetalae</taxon>
        <taxon>rosids</taxon>
        <taxon>Vitales</taxon>
        <taxon>Vitaceae</taxon>
        <taxon>Viteae</taxon>
        <taxon>Vitis</taxon>
    </lineage>
</organism>
<protein>
    <submittedName>
        <fullName evidence="2">Retrovirus-related Pol polyprotein from transposon 17.6</fullName>
    </submittedName>
</protein>
<dbReference type="InterPro" id="IPR043502">
    <property type="entry name" value="DNA/RNA_pol_sf"/>
</dbReference>
<feature type="domain" description="Reverse transcriptase" evidence="1">
    <location>
        <begin position="1"/>
        <end position="70"/>
    </location>
</feature>
<name>A0A438CEQ5_VITVI</name>
<gene>
    <name evidence="2" type="primary">pol_1248</name>
    <name evidence="2" type="ORF">CK203_099903</name>
</gene>
<dbReference type="InterPro" id="IPR053134">
    <property type="entry name" value="RNA-dir_DNA_polymerase"/>
</dbReference>
<reference evidence="2 3" key="1">
    <citation type="journal article" date="2018" name="PLoS Genet.">
        <title>Population sequencing reveals clonal diversity and ancestral inbreeding in the grapevine cultivar Chardonnay.</title>
        <authorList>
            <person name="Roach M.J."/>
            <person name="Johnson D.L."/>
            <person name="Bohlmann J."/>
            <person name="van Vuuren H.J."/>
            <person name="Jones S.J."/>
            <person name="Pretorius I.S."/>
            <person name="Schmidt S.A."/>
            <person name="Borneman A.R."/>
        </authorList>
    </citation>
    <scope>NUCLEOTIDE SEQUENCE [LARGE SCALE GENOMIC DNA]</scope>
    <source>
        <strain evidence="3">cv. Chardonnay</strain>
        <tissue evidence="2">Leaf</tissue>
    </source>
</reference>
<dbReference type="AlphaFoldDB" id="A0A438CEQ5"/>
<dbReference type="SUPFAM" id="SSF56672">
    <property type="entry name" value="DNA/RNA polymerases"/>
    <property type="match status" value="1"/>
</dbReference>
<sequence length="300" mass="34219">MPFGLTNAPTTFYTLMNKIFHPYLDNFVVVYLDDIVIYSNTLKEHEEVSFLGHRIRDGKLMMDDSKVKAIKEWDPPTKMPQLNDTEEESLCKKGTRSHLRVQAKRHGEVLHGARKGDDRHRPLLAHLEALSSGPQKEASVHDESAPRRQMDLLRKGLQHDPVAKSLIALAHEGKTKRLSAMTPSGQGTLDNDARGHYLSRLITGLKYGMRLRPIRDARLFLKHVVKYWGLPKFISSDRDPRFMGSFGQSSSSLWVRSFTSPQAFTHRRMGKQKGECLTGVVLRHFVRANQKDWAKLLDIA</sequence>
<evidence type="ECO:0000313" key="3">
    <source>
        <dbReference type="Proteomes" id="UP000288805"/>
    </source>
</evidence>
<dbReference type="Gene3D" id="3.30.70.270">
    <property type="match status" value="1"/>
</dbReference>
<dbReference type="Pfam" id="PF00078">
    <property type="entry name" value="RVT_1"/>
    <property type="match status" value="1"/>
</dbReference>
<proteinExistence type="predicted"/>
<dbReference type="PANTHER" id="PTHR24559">
    <property type="entry name" value="TRANSPOSON TY3-I GAG-POL POLYPROTEIN"/>
    <property type="match status" value="1"/>
</dbReference>
<evidence type="ECO:0000313" key="2">
    <source>
        <dbReference type="EMBL" id="RVW21675.1"/>
    </source>
</evidence>
<evidence type="ECO:0000259" key="1">
    <source>
        <dbReference type="Pfam" id="PF00078"/>
    </source>
</evidence>
<dbReference type="PANTHER" id="PTHR24559:SF444">
    <property type="entry name" value="REVERSE TRANSCRIPTASE DOMAIN-CONTAINING PROTEIN"/>
    <property type="match status" value="1"/>
</dbReference>
<dbReference type="InterPro" id="IPR043128">
    <property type="entry name" value="Rev_trsase/Diguanyl_cyclase"/>
</dbReference>
<dbReference type="EMBL" id="QGNW01002275">
    <property type="protein sequence ID" value="RVW21675.1"/>
    <property type="molecule type" value="Genomic_DNA"/>
</dbReference>